<dbReference type="Proteomes" id="UP000887562">
    <property type="component" value="Unplaced"/>
</dbReference>
<dbReference type="PROSITE" id="PS50279">
    <property type="entry name" value="BPTI_KUNITZ_2"/>
    <property type="match status" value="2"/>
</dbReference>
<evidence type="ECO:0000259" key="3">
    <source>
        <dbReference type="PROSITE" id="PS50279"/>
    </source>
</evidence>
<feature type="domain" description="BPTI/Kunitz inhibitor" evidence="3">
    <location>
        <begin position="80"/>
        <end position="130"/>
    </location>
</feature>
<dbReference type="SMART" id="SM00131">
    <property type="entry name" value="KU"/>
    <property type="match status" value="2"/>
</dbReference>
<dbReference type="PANTHER" id="PTHR10083">
    <property type="entry name" value="KUNITZ-TYPE PROTEASE INHIBITOR-RELATED"/>
    <property type="match status" value="1"/>
</dbReference>
<dbReference type="WBParaSite" id="maker-E.canG7_contigs_4021-snap-gene-0.48-mRNA-1">
    <property type="protein sequence ID" value="maker-E.canG7_contigs_4021-snap-gene-0.48-mRNA-1"/>
    <property type="gene ID" value="EcG7_01942"/>
</dbReference>
<feature type="domain" description="BPTI/Kunitz inhibitor" evidence="3">
    <location>
        <begin position="24"/>
        <end position="74"/>
    </location>
</feature>
<dbReference type="GO" id="GO:0004867">
    <property type="term" value="F:serine-type endopeptidase inhibitor activity"/>
    <property type="evidence" value="ECO:0007669"/>
    <property type="project" value="InterPro"/>
</dbReference>
<dbReference type="FunFam" id="4.10.410.10:FF:000020">
    <property type="entry name" value="Collagen, type VI, alpha 3"/>
    <property type="match status" value="2"/>
</dbReference>
<feature type="signal peptide" evidence="2">
    <location>
        <begin position="1"/>
        <end position="19"/>
    </location>
</feature>
<keyword evidence="1" id="KW-1015">Disulfide bond</keyword>
<accession>A0A915EW94</accession>
<dbReference type="InterPro" id="IPR050098">
    <property type="entry name" value="TFPI/VKTCI-like"/>
</dbReference>
<dbReference type="Pfam" id="PF00014">
    <property type="entry name" value="Kunitz_BPTI"/>
    <property type="match status" value="2"/>
</dbReference>
<evidence type="ECO:0000313" key="4">
    <source>
        <dbReference type="Proteomes" id="UP000887562"/>
    </source>
</evidence>
<sequence>MYVLVAFFTTVAVFSFSKAQSDPCRMPIEPGLCLAYFPSWGYEQSTGQCVKFIYGGCQGNLNRFDSKEECEATCIVSNRCNQPIVQGRCRAYIPSWGYDMVSGRCKRFIYGGCHGNQNRFRSKEECQMASILSTAQQARLPEMLAKEAFGYYELLNELFHAKVAALLLTAQVITATAVVLPWRR</sequence>
<protein>
    <submittedName>
        <fullName evidence="5">BPTI/Kunitz inhibitor domain-containing protein</fullName>
    </submittedName>
</protein>
<dbReference type="InterPro" id="IPR020901">
    <property type="entry name" value="Prtase_inh_Kunz-CS"/>
</dbReference>
<reference evidence="5" key="1">
    <citation type="submission" date="2022-11" db="UniProtKB">
        <authorList>
            <consortium name="WormBaseParasite"/>
        </authorList>
    </citation>
    <scope>IDENTIFICATION</scope>
</reference>
<dbReference type="PANTHER" id="PTHR10083:SF374">
    <property type="entry name" value="BPTI_KUNITZ INHIBITOR DOMAIN-CONTAINING PROTEIN"/>
    <property type="match status" value="1"/>
</dbReference>
<dbReference type="InterPro" id="IPR036880">
    <property type="entry name" value="Kunitz_BPTI_sf"/>
</dbReference>
<dbReference type="PROSITE" id="PS00280">
    <property type="entry name" value="BPTI_KUNITZ_1"/>
    <property type="match status" value="2"/>
</dbReference>
<dbReference type="AlphaFoldDB" id="A0A915EW94"/>
<feature type="chain" id="PRO_5036765584" evidence="2">
    <location>
        <begin position="20"/>
        <end position="184"/>
    </location>
</feature>
<name>A0A915EW94_9CEST</name>
<proteinExistence type="predicted"/>
<dbReference type="CDD" id="cd00109">
    <property type="entry name" value="Kunitz-type"/>
    <property type="match status" value="2"/>
</dbReference>
<dbReference type="Gene3D" id="4.10.410.10">
    <property type="entry name" value="Pancreatic trypsin inhibitor Kunitz domain"/>
    <property type="match status" value="2"/>
</dbReference>
<dbReference type="PRINTS" id="PR00759">
    <property type="entry name" value="BASICPTASE"/>
</dbReference>
<evidence type="ECO:0000256" key="1">
    <source>
        <dbReference type="ARBA" id="ARBA00023157"/>
    </source>
</evidence>
<organism evidence="4 5">
    <name type="scientific">Echinococcus canadensis</name>
    <dbReference type="NCBI Taxonomy" id="519352"/>
    <lineage>
        <taxon>Eukaryota</taxon>
        <taxon>Metazoa</taxon>
        <taxon>Spiralia</taxon>
        <taxon>Lophotrochozoa</taxon>
        <taxon>Platyhelminthes</taxon>
        <taxon>Cestoda</taxon>
        <taxon>Eucestoda</taxon>
        <taxon>Cyclophyllidea</taxon>
        <taxon>Taeniidae</taxon>
        <taxon>Echinococcus</taxon>
        <taxon>Echinococcus canadensis group</taxon>
    </lineage>
</organism>
<dbReference type="GO" id="GO:0005615">
    <property type="term" value="C:extracellular space"/>
    <property type="evidence" value="ECO:0007669"/>
    <property type="project" value="TreeGrafter"/>
</dbReference>
<keyword evidence="4" id="KW-1185">Reference proteome</keyword>
<dbReference type="SUPFAM" id="SSF57362">
    <property type="entry name" value="BPTI-like"/>
    <property type="match status" value="2"/>
</dbReference>
<dbReference type="InterPro" id="IPR002223">
    <property type="entry name" value="Kunitz_BPTI"/>
</dbReference>
<evidence type="ECO:0000313" key="5">
    <source>
        <dbReference type="WBParaSite" id="maker-E.canG7_contigs_4021-snap-gene-0.48-mRNA-1"/>
    </source>
</evidence>
<keyword evidence="2" id="KW-0732">Signal</keyword>
<evidence type="ECO:0000256" key="2">
    <source>
        <dbReference type="SAM" id="SignalP"/>
    </source>
</evidence>